<feature type="region of interest" description="Disordered" evidence="1">
    <location>
        <begin position="132"/>
        <end position="255"/>
    </location>
</feature>
<feature type="compositionally biased region" description="Polar residues" evidence="1">
    <location>
        <begin position="136"/>
        <end position="147"/>
    </location>
</feature>
<keyword evidence="3" id="KW-1185">Reference proteome</keyword>
<feature type="compositionally biased region" description="Polar residues" evidence="1">
    <location>
        <begin position="231"/>
        <end position="242"/>
    </location>
</feature>
<gene>
    <name evidence="2" type="ORF">RHGRI_019464</name>
</gene>
<feature type="compositionally biased region" description="Low complexity" evidence="1">
    <location>
        <begin position="1"/>
        <end position="15"/>
    </location>
</feature>
<evidence type="ECO:0000313" key="3">
    <source>
        <dbReference type="Proteomes" id="UP000823749"/>
    </source>
</evidence>
<comment type="caution">
    <text evidence="2">The sequence shown here is derived from an EMBL/GenBank/DDBJ whole genome shotgun (WGS) entry which is preliminary data.</text>
</comment>
<name>A0AAV6JCK6_9ERIC</name>
<protein>
    <submittedName>
        <fullName evidence="2">Uncharacterized protein</fullName>
    </submittedName>
</protein>
<feature type="compositionally biased region" description="Low complexity" evidence="1">
    <location>
        <begin position="148"/>
        <end position="180"/>
    </location>
</feature>
<reference evidence="2" key="1">
    <citation type="submission" date="2020-08" db="EMBL/GenBank/DDBJ databases">
        <title>Plant Genome Project.</title>
        <authorList>
            <person name="Zhang R.-G."/>
        </authorList>
    </citation>
    <scope>NUCLEOTIDE SEQUENCE</scope>
    <source>
        <strain evidence="2">WSP0</strain>
        <tissue evidence="2">Leaf</tissue>
    </source>
</reference>
<organism evidence="2 3">
    <name type="scientific">Rhododendron griersonianum</name>
    <dbReference type="NCBI Taxonomy" id="479676"/>
    <lineage>
        <taxon>Eukaryota</taxon>
        <taxon>Viridiplantae</taxon>
        <taxon>Streptophyta</taxon>
        <taxon>Embryophyta</taxon>
        <taxon>Tracheophyta</taxon>
        <taxon>Spermatophyta</taxon>
        <taxon>Magnoliopsida</taxon>
        <taxon>eudicotyledons</taxon>
        <taxon>Gunneridae</taxon>
        <taxon>Pentapetalae</taxon>
        <taxon>asterids</taxon>
        <taxon>Ericales</taxon>
        <taxon>Ericaceae</taxon>
        <taxon>Ericoideae</taxon>
        <taxon>Rhodoreae</taxon>
        <taxon>Rhododendron</taxon>
    </lineage>
</organism>
<dbReference type="EMBL" id="JACTNZ010000007">
    <property type="protein sequence ID" value="KAG5538921.1"/>
    <property type="molecule type" value="Genomic_DNA"/>
</dbReference>
<dbReference type="Proteomes" id="UP000823749">
    <property type="component" value="Chromosome 7"/>
</dbReference>
<sequence length="255" mass="27031">MHAFSSSPQPSSSSAFPPPPLPPLHLLLPSRRSGGSGNHPHPHADHFPLARSKESPLAEAQEVAVAASLGRISRWLPVGAEERGAEEHQAEDALISSSDPLVGKCLVNISWEIADPCDGEGCACVVRRNNTERGETQGTQDASQATMGTSTSRQGNTRTTQTRGNTSTTWTRGNTSTQSTKRGGQAMQTTSSQPTKRRGQAVVKTRTSQPGQAVLTTSSQPTNKGGRAGMQTRSSQRGQARVQSKGRKFVNVSAL</sequence>
<dbReference type="AlphaFoldDB" id="A0AAV6JCK6"/>
<feature type="compositionally biased region" description="Low complexity" evidence="1">
    <location>
        <begin position="24"/>
        <end position="33"/>
    </location>
</feature>
<evidence type="ECO:0000313" key="2">
    <source>
        <dbReference type="EMBL" id="KAG5538921.1"/>
    </source>
</evidence>
<feature type="compositionally biased region" description="Basic and acidic residues" evidence="1">
    <location>
        <begin position="42"/>
        <end position="55"/>
    </location>
</feature>
<proteinExistence type="predicted"/>
<evidence type="ECO:0000256" key="1">
    <source>
        <dbReference type="SAM" id="MobiDB-lite"/>
    </source>
</evidence>
<feature type="region of interest" description="Disordered" evidence="1">
    <location>
        <begin position="1"/>
        <end position="55"/>
    </location>
</feature>
<accession>A0AAV6JCK6</accession>
<feature type="compositionally biased region" description="Polar residues" evidence="1">
    <location>
        <begin position="205"/>
        <end position="223"/>
    </location>
</feature>